<dbReference type="InterPro" id="IPR057023">
    <property type="entry name" value="PTP-SAK"/>
</dbReference>
<accession>A0ABW4XNW8</accession>
<dbReference type="Gene3D" id="3.90.190.10">
    <property type="entry name" value="Protein tyrosine phosphatase superfamily"/>
    <property type="match status" value="1"/>
</dbReference>
<dbReference type="RefSeq" id="WP_345340450.1">
    <property type="nucleotide sequence ID" value="NZ_BAABLI010000015.1"/>
</dbReference>
<protein>
    <submittedName>
        <fullName evidence="3">Tyrosine-protein phosphatase</fullName>
    </submittedName>
</protein>
<name>A0ABW4XNW8_9GAMM</name>
<reference evidence="4" key="1">
    <citation type="journal article" date="2019" name="Int. J. Syst. Evol. Microbiol.">
        <title>The Global Catalogue of Microorganisms (GCM) 10K type strain sequencing project: providing services to taxonomists for standard genome sequencing and annotation.</title>
        <authorList>
            <consortium name="The Broad Institute Genomics Platform"/>
            <consortium name="The Broad Institute Genome Sequencing Center for Infectious Disease"/>
            <person name="Wu L."/>
            <person name="Ma J."/>
        </authorList>
    </citation>
    <scope>NUCLEOTIDE SEQUENCE [LARGE SCALE GENOMIC DNA]</scope>
    <source>
        <strain evidence="4">CGMCC 1.10992</strain>
    </source>
</reference>
<evidence type="ECO:0000313" key="4">
    <source>
        <dbReference type="Proteomes" id="UP001597380"/>
    </source>
</evidence>
<comment type="caution">
    <text evidence="3">The sequence shown here is derived from an EMBL/GenBank/DDBJ whole genome shotgun (WGS) entry which is preliminary data.</text>
</comment>
<evidence type="ECO:0000256" key="1">
    <source>
        <dbReference type="ARBA" id="ARBA00022801"/>
    </source>
</evidence>
<dbReference type="Proteomes" id="UP001597380">
    <property type="component" value="Unassembled WGS sequence"/>
</dbReference>
<proteinExistence type="predicted"/>
<sequence length="174" mass="19241">MTRAEQGKLPVAEVDVHGCVGKIGLHPCPGKRDGSDDYSAMMEQDLQQLLYWGAEAVVTLVEPEELEKHNVADLGDKVVKCDMQWFHLPVPDVGLQDDAFDERWPAVSKRLNALLDGGANVTFHCRGGTGRTGFIAARLMIERGMDKHEVEKLVQAARPGALTMECRREFLGLD</sequence>
<dbReference type="InterPro" id="IPR016130">
    <property type="entry name" value="Tyr_Pase_AS"/>
</dbReference>
<dbReference type="PROSITE" id="PS00383">
    <property type="entry name" value="TYR_PHOSPHATASE_1"/>
    <property type="match status" value="1"/>
</dbReference>
<dbReference type="PROSITE" id="PS50056">
    <property type="entry name" value="TYR_PHOSPHATASE_2"/>
    <property type="match status" value="1"/>
</dbReference>
<dbReference type="InterPro" id="IPR000387">
    <property type="entry name" value="Tyr_Pase_dom"/>
</dbReference>
<dbReference type="SUPFAM" id="SSF52799">
    <property type="entry name" value="(Phosphotyrosine protein) phosphatases II"/>
    <property type="match status" value="1"/>
</dbReference>
<feature type="domain" description="Tyrosine specific protein phosphatases" evidence="2">
    <location>
        <begin position="102"/>
        <end position="169"/>
    </location>
</feature>
<gene>
    <name evidence="3" type="ORF">ACFSJ3_14935</name>
</gene>
<dbReference type="Pfam" id="PF22784">
    <property type="entry name" value="PTP-SAK"/>
    <property type="match status" value="1"/>
</dbReference>
<keyword evidence="1" id="KW-0378">Hydrolase</keyword>
<evidence type="ECO:0000313" key="3">
    <source>
        <dbReference type="EMBL" id="MFD2097290.1"/>
    </source>
</evidence>
<organism evidence="3 4">
    <name type="scientific">Corallincola platygyrae</name>
    <dbReference type="NCBI Taxonomy" id="1193278"/>
    <lineage>
        <taxon>Bacteria</taxon>
        <taxon>Pseudomonadati</taxon>
        <taxon>Pseudomonadota</taxon>
        <taxon>Gammaproteobacteria</taxon>
        <taxon>Alteromonadales</taxon>
        <taxon>Psychromonadaceae</taxon>
        <taxon>Corallincola</taxon>
    </lineage>
</organism>
<evidence type="ECO:0000259" key="2">
    <source>
        <dbReference type="PROSITE" id="PS50056"/>
    </source>
</evidence>
<dbReference type="EMBL" id="JBHUHT010000017">
    <property type="protein sequence ID" value="MFD2097290.1"/>
    <property type="molecule type" value="Genomic_DNA"/>
</dbReference>
<dbReference type="InterPro" id="IPR029021">
    <property type="entry name" value="Prot-tyrosine_phosphatase-like"/>
</dbReference>
<keyword evidence="4" id="KW-1185">Reference proteome</keyword>